<keyword evidence="5 6" id="KW-0408">Iron</keyword>
<evidence type="ECO:0000256" key="6">
    <source>
        <dbReference type="PIRSR" id="PIRSR602403-1"/>
    </source>
</evidence>
<evidence type="ECO:0000256" key="1">
    <source>
        <dbReference type="ARBA" id="ARBA00001971"/>
    </source>
</evidence>
<dbReference type="PRINTS" id="PR00385">
    <property type="entry name" value="P450"/>
</dbReference>
<evidence type="ECO:0000256" key="5">
    <source>
        <dbReference type="ARBA" id="ARBA00023004"/>
    </source>
</evidence>
<dbReference type="InterPro" id="IPR036396">
    <property type="entry name" value="Cyt_P450_sf"/>
</dbReference>
<dbReference type="CDD" id="cd11059">
    <property type="entry name" value="CYP_fungal"/>
    <property type="match status" value="1"/>
</dbReference>
<dbReference type="Pfam" id="PF00067">
    <property type="entry name" value="p450"/>
    <property type="match status" value="1"/>
</dbReference>
<evidence type="ECO:0000256" key="4">
    <source>
        <dbReference type="ARBA" id="ARBA00023002"/>
    </source>
</evidence>
<dbReference type="PROSITE" id="PS00086">
    <property type="entry name" value="CYTOCHROME_P450"/>
    <property type="match status" value="1"/>
</dbReference>
<dbReference type="InterPro" id="IPR017972">
    <property type="entry name" value="Cyt_P450_CS"/>
</dbReference>
<dbReference type="AlphaFoldDB" id="A0A1V6PWY5"/>
<comment type="cofactor">
    <cofactor evidence="1 6">
        <name>heme</name>
        <dbReference type="ChEBI" id="CHEBI:30413"/>
    </cofactor>
</comment>
<evidence type="ECO:0000256" key="7">
    <source>
        <dbReference type="RuleBase" id="RU000461"/>
    </source>
</evidence>
<comment type="caution">
    <text evidence="8">The sequence shown here is derived from an EMBL/GenBank/DDBJ whole genome shotgun (WGS) entry which is preliminary data.</text>
</comment>
<dbReference type="GO" id="GO:0043386">
    <property type="term" value="P:mycotoxin biosynthetic process"/>
    <property type="evidence" value="ECO:0007669"/>
    <property type="project" value="UniProtKB-ARBA"/>
</dbReference>
<dbReference type="STRING" id="416450.A0A1V6PWY5"/>
<accession>A0A1V6PWY5</accession>
<dbReference type="PRINTS" id="PR00465">
    <property type="entry name" value="EP450IV"/>
</dbReference>
<dbReference type="EMBL" id="MDYN01000026">
    <property type="protein sequence ID" value="OQD81539.1"/>
    <property type="molecule type" value="Genomic_DNA"/>
</dbReference>
<evidence type="ECO:0000256" key="3">
    <source>
        <dbReference type="ARBA" id="ARBA00022723"/>
    </source>
</evidence>
<evidence type="ECO:0000313" key="8">
    <source>
        <dbReference type="EMBL" id="OQD81539.1"/>
    </source>
</evidence>
<organism evidence="8 9">
    <name type="scientific">Penicillium antarcticum</name>
    <dbReference type="NCBI Taxonomy" id="416450"/>
    <lineage>
        <taxon>Eukaryota</taxon>
        <taxon>Fungi</taxon>
        <taxon>Dikarya</taxon>
        <taxon>Ascomycota</taxon>
        <taxon>Pezizomycotina</taxon>
        <taxon>Eurotiomycetes</taxon>
        <taxon>Eurotiomycetidae</taxon>
        <taxon>Eurotiales</taxon>
        <taxon>Aspergillaceae</taxon>
        <taxon>Penicillium</taxon>
    </lineage>
</organism>
<dbReference type="InterPro" id="IPR001128">
    <property type="entry name" value="Cyt_P450"/>
</dbReference>
<dbReference type="GO" id="GO:0005506">
    <property type="term" value="F:iron ion binding"/>
    <property type="evidence" value="ECO:0007669"/>
    <property type="project" value="InterPro"/>
</dbReference>
<dbReference type="FunFam" id="1.10.630.10:FF:000115">
    <property type="entry name" value="Cytochrome P450 monooxygenase, putative"/>
    <property type="match status" value="1"/>
</dbReference>
<dbReference type="Gene3D" id="1.10.630.10">
    <property type="entry name" value="Cytochrome P450"/>
    <property type="match status" value="1"/>
</dbReference>
<dbReference type="InterPro" id="IPR002403">
    <property type="entry name" value="Cyt_P450_E_grp-IV"/>
</dbReference>
<evidence type="ECO:0000256" key="2">
    <source>
        <dbReference type="ARBA" id="ARBA00010617"/>
    </source>
</evidence>
<dbReference type="SUPFAM" id="SSF48264">
    <property type="entry name" value="Cytochrome P450"/>
    <property type="match status" value="1"/>
</dbReference>
<feature type="binding site" description="axial binding residue" evidence="6">
    <location>
        <position position="444"/>
    </location>
    <ligand>
        <name>heme</name>
        <dbReference type="ChEBI" id="CHEBI:30413"/>
    </ligand>
    <ligandPart>
        <name>Fe</name>
        <dbReference type="ChEBI" id="CHEBI:18248"/>
    </ligandPart>
</feature>
<dbReference type="Proteomes" id="UP000191672">
    <property type="component" value="Unassembled WGS sequence"/>
</dbReference>
<name>A0A1V6PWY5_9EURO</name>
<dbReference type="PANTHER" id="PTHR24305">
    <property type="entry name" value="CYTOCHROME P450"/>
    <property type="match status" value="1"/>
</dbReference>
<keyword evidence="6 7" id="KW-0349">Heme</keyword>
<comment type="similarity">
    <text evidence="2 7">Belongs to the cytochrome P450 family.</text>
</comment>
<keyword evidence="3 6" id="KW-0479">Metal-binding</keyword>
<reference evidence="9" key="1">
    <citation type="journal article" date="2017" name="Nat. Microbiol.">
        <title>Global analysis of biosynthetic gene clusters reveals vast potential of secondary metabolite production in Penicillium species.</title>
        <authorList>
            <person name="Nielsen J.C."/>
            <person name="Grijseels S."/>
            <person name="Prigent S."/>
            <person name="Ji B."/>
            <person name="Dainat J."/>
            <person name="Nielsen K.F."/>
            <person name="Frisvad J.C."/>
            <person name="Workman M."/>
            <person name="Nielsen J."/>
        </authorList>
    </citation>
    <scope>NUCLEOTIDE SEQUENCE [LARGE SCALE GENOMIC DNA]</scope>
    <source>
        <strain evidence="9">IBT 31811</strain>
    </source>
</reference>
<keyword evidence="9" id="KW-1185">Reference proteome</keyword>
<sequence>MLSIVLVTLLILTSYLVYRDVIYPYFLSPLASIPNAHITSPLSGRWIDHKRSTGTDVLTIYDLHQKHGPIVRLGPKELSVNSLHGLRTIYTGAFEKHRFYQDAFVNFHTENMVGMVHNAPHAHQKCMLTKTYSKSFLQASGDLRTISKVILWDRLMPILKQAGEKGEVLNVLPLFQAVGMDFISSFLFGLRPGTRYLLRIPEWKVWLGEYEKFKYLSRHDRYMGFIENWCMGLCKRMEAHENLDVCRDEEKLPPTNPIVYNQLRQSLLAEEEHDPRPLNLAIASELLDHLVAGHETTGITFTYMMWELSQHPELQVELQKELLTLSPSLKYQEADGEKPLPSPSAIDALPLLDAVVRETLRIHSPAPAQLPRVTPNTKNGTSLHGYDHIPGDVMVSSTAYSLHRISEVYPRPLEWLPQRWLEPGDKIHDMRRLFWPFGSGGRMCLGSNFALQGMPHIYGFGAETNGAVIKLVMAAIYSNYATAIVDDEDIEQEFAFIALPRGRNLTLRFIPVG</sequence>
<protein>
    <recommendedName>
        <fullName evidence="10">Cytochrome P450 monooxygenase</fullName>
    </recommendedName>
</protein>
<dbReference type="PANTHER" id="PTHR24305:SF228">
    <property type="entry name" value="P450 MONOOXYGENASE, PUTATIVE (AFU_ORTHOLOGUE AFUA_3G03930)-RELATED"/>
    <property type="match status" value="1"/>
</dbReference>
<proteinExistence type="inferred from homology"/>
<evidence type="ECO:0008006" key="10">
    <source>
        <dbReference type="Google" id="ProtNLM"/>
    </source>
</evidence>
<keyword evidence="7" id="KW-0503">Monooxygenase</keyword>
<dbReference type="GO" id="GO:0004497">
    <property type="term" value="F:monooxygenase activity"/>
    <property type="evidence" value="ECO:0007669"/>
    <property type="project" value="UniProtKB-KW"/>
</dbReference>
<gene>
    <name evidence="8" type="ORF">PENANT_c026G01809</name>
</gene>
<dbReference type="GO" id="GO:0016705">
    <property type="term" value="F:oxidoreductase activity, acting on paired donors, with incorporation or reduction of molecular oxygen"/>
    <property type="evidence" value="ECO:0007669"/>
    <property type="project" value="InterPro"/>
</dbReference>
<keyword evidence="4 7" id="KW-0560">Oxidoreductase</keyword>
<evidence type="ECO:0000313" key="9">
    <source>
        <dbReference type="Proteomes" id="UP000191672"/>
    </source>
</evidence>
<dbReference type="InterPro" id="IPR050121">
    <property type="entry name" value="Cytochrome_P450_monoxygenase"/>
</dbReference>
<dbReference type="GO" id="GO:0020037">
    <property type="term" value="F:heme binding"/>
    <property type="evidence" value="ECO:0007669"/>
    <property type="project" value="InterPro"/>
</dbReference>